<dbReference type="Proteomes" id="UP000317650">
    <property type="component" value="Chromosome 10"/>
</dbReference>
<feature type="compositionally biased region" description="Basic and acidic residues" evidence="5">
    <location>
        <begin position="90"/>
        <end position="101"/>
    </location>
</feature>
<evidence type="ECO:0000256" key="4">
    <source>
        <dbReference type="ARBA" id="ARBA00023242"/>
    </source>
</evidence>
<keyword evidence="3" id="KW-0936">Ethylene signaling pathway</keyword>
<evidence type="ECO:0000256" key="5">
    <source>
        <dbReference type="SAM" id="MobiDB-lite"/>
    </source>
</evidence>
<feature type="domain" description="Ethylene insensitive 3-like DNA-binding" evidence="6">
    <location>
        <begin position="72"/>
        <end position="161"/>
    </location>
</feature>
<evidence type="ECO:0000259" key="6">
    <source>
        <dbReference type="Pfam" id="PF04873"/>
    </source>
</evidence>
<evidence type="ECO:0000256" key="2">
    <source>
        <dbReference type="ARBA" id="ARBA00009416"/>
    </source>
</evidence>
<dbReference type="GO" id="GO:0003700">
    <property type="term" value="F:DNA-binding transcription factor activity"/>
    <property type="evidence" value="ECO:0007669"/>
    <property type="project" value="InterPro"/>
</dbReference>
<dbReference type="Gene3D" id="1.10.3180.10">
    <property type="entry name" value="DNA-binding domain of EIN3-like"/>
    <property type="match status" value="1"/>
</dbReference>
<keyword evidence="8" id="KW-1185">Reference proteome</keyword>
<dbReference type="PANTHER" id="PTHR33305">
    <property type="entry name" value="ETHYLENE INSENSITIVE 3-LIKE 2 PROTEIN"/>
    <property type="match status" value="1"/>
</dbReference>
<dbReference type="AlphaFoldDB" id="A0A4S8J078"/>
<dbReference type="PANTHER" id="PTHR33305:SF30">
    <property type="entry name" value="ETHYLENE INSENSITIVE 3-LIKE 3 PROTEIN"/>
    <property type="match status" value="1"/>
</dbReference>
<comment type="subcellular location">
    <subcellularLocation>
        <location evidence="1">Nucleus</location>
    </subcellularLocation>
</comment>
<feature type="region of interest" description="Disordered" evidence="5">
    <location>
        <begin position="293"/>
        <end position="316"/>
    </location>
</feature>
<comment type="caution">
    <text evidence="7">The sequence shown here is derived from an EMBL/GenBank/DDBJ whole genome shotgun (WGS) entry which is preliminary data.</text>
</comment>
<sequence length="455" mass="50421">MGGLLMEGMVYPGGPNYVQLFPSNDEKNLCYGSLHQPSTGECIMGEGDLVDPPPEKFAEVGDEESDEDIDIEELERRMWRDRVRLKRLKEQQQNKNKEQGDAAKQWQSQEQARRKKMSRAQDGILKYMLKMMEVCKAQGFVYGIIPEKGKPVSGASDNLRGAISFNTSCGDYDVEGVDEDKSEDVILHNPPADGNTFSLSATVGNEKFVLSVPMKDETDCAFIQKRTAAEPELLLNQRIYTCDNAKCPHHDFCQGFTDRNARNSHQYLCKYQNTFPQSIGALSAENFPVNENKPPVLSMSSTAQPTPTSLGPSLNPITVSDLGIPSDGQKSINELMGFYDNNISGDKSLTLGSGSVLEGSNSFQSRIQMEDTFFGQETGMGGSLFEEVGSLVQQPQFFIREDMLPFGQQFSNQPNESSGGFRFTSGLNIPAVDYSNAASQRGMLQKKHDGSSWFY</sequence>
<proteinExistence type="inferred from homology"/>
<gene>
    <name evidence="7" type="ORF">C4D60_Mb10t17030</name>
</gene>
<organism evidence="7 8">
    <name type="scientific">Musa balbisiana</name>
    <name type="common">Banana</name>
    <dbReference type="NCBI Taxonomy" id="52838"/>
    <lineage>
        <taxon>Eukaryota</taxon>
        <taxon>Viridiplantae</taxon>
        <taxon>Streptophyta</taxon>
        <taxon>Embryophyta</taxon>
        <taxon>Tracheophyta</taxon>
        <taxon>Spermatophyta</taxon>
        <taxon>Magnoliopsida</taxon>
        <taxon>Liliopsida</taxon>
        <taxon>Zingiberales</taxon>
        <taxon>Musaceae</taxon>
        <taxon>Musa</taxon>
    </lineage>
</organism>
<evidence type="ECO:0000256" key="1">
    <source>
        <dbReference type="ARBA" id="ARBA00004123"/>
    </source>
</evidence>
<feature type="compositionally biased region" description="Polar residues" evidence="5">
    <location>
        <begin position="298"/>
        <end position="316"/>
    </location>
</feature>
<dbReference type="GO" id="GO:0003677">
    <property type="term" value="F:DNA binding"/>
    <property type="evidence" value="ECO:0007669"/>
    <property type="project" value="TreeGrafter"/>
</dbReference>
<dbReference type="InterPro" id="IPR023278">
    <property type="entry name" value="Ethylene_insens-like_DNA-bd"/>
</dbReference>
<comment type="similarity">
    <text evidence="2">Belongs to the EIN3 family.</text>
</comment>
<dbReference type="Pfam" id="PF04873">
    <property type="entry name" value="EIN3_DNA-bd"/>
    <property type="match status" value="1"/>
</dbReference>
<feature type="region of interest" description="Disordered" evidence="5">
    <location>
        <begin position="90"/>
        <end position="117"/>
    </location>
</feature>
<protein>
    <recommendedName>
        <fullName evidence="6">Ethylene insensitive 3-like DNA-binding domain-containing protein</fullName>
    </recommendedName>
</protein>
<dbReference type="GO" id="GO:0009873">
    <property type="term" value="P:ethylene-activated signaling pathway"/>
    <property type="evidence" value="ECO:0007669"/>
    <property type="project" value="UniProtKB-KW"/>
</dbReference>
<dbReference type="InterPro" id="IPR047091">
    <property type="entry name" value="EIN3-like_DNA-bd"/>
</dbReference>
<evidence type="ECO:0000313" key="8">
    <source>
        <dbReference type="Proteomes" id="UP000317650"/>
    </source>
</evidence>
<keyword evidence="4" id="KW-0539">Nucleus</keyword>
<dbReference type="STRING" id="52838.A0A4S8J078"/>
<dbReference type="InterPro" id="IPR006957">
    <property type="entry name" value="EIN3"/>
</dbReference>
<name>A0A4S8J078_MUSBA</name>
<dbReference type="EMBL" id="PYDT01000008">
    <property type="protein sequence ID" value="THU53682.1"/>
    <property type="molecule type" value="Genomic_DNA"/>
</dbReference>
<accession>A0A4S8J078</accession>
<evidence type="ECO:0000313" key="7">
    <source>
        <dbReference type="EMBL" id="THU53682.1"/>
    </source>
</evidence>
<dbReference type="GO" id="GO:0005634">
    <property type="term" value="C:nucleus"/>
    <property type="evidence" value="ECO:0007669"/>
    <property type="project" value="UniProtKB-SubCell"/>
</dbReference>
<reference evidence="7 8" key="1">
    <citation type="journal article" date="2019" name="Nat. Plants">
        <title>Genome sequencing of Musa balbisiana reveals subgenome evolution and function divergence in polyploid bananas.</title>
        <authorList>
            <person name="Yao X."/>
        </authorList>
    </citation>
    <scope>NUCLEOTIDE SEQUENCE [LARGE SCALE GENOMIC DNA]</scope>
    <source>
        <strain evidence="8">cv. DH-PKW</strain>
        <tissue evidence="7">Leaves</tissue>
    </source>
</reference>
<evidence type="ECO:0000256" key="3">
    <source>
        <dbReference type="ARBA" id="ARBA00022745"/>
    </source>
</evidence>